<dbReference type="GO" id="GO:0046872">
    <property type="term" value="F:metal ion binding"/>
    <property type="evidence" value="ECO:0007669"/>
    <property type="project" value="UniProtKB-KW"/>
</dbReference>
<dbReference type="VEuPathDB" id="FungiDB:DEHA2F05104g"/>
<dbReference type="EMBL" id="CR382138">
    <property type="protein sequence ID" value="CAG88908.1"/>
    <property type="molecule type" value="Genomic_DNA"/>
</dbReference>
<gene>
    <name evidence="6" type="ordered locus">DEHA2F05104g</name>
</gene>
<dbReference type="OrthoDB" id="374045at2759"/>
<dbReference type="InterPro" id="IPR038222">
    <property type="entry name" value="DHHA2_dom_sf"/>
</dbReference>
<dbReference type="Pfam" id="PF01368">
    <property type="entry name" value="DHH"/>
    <property type="match status" value="1"/>
</dbReference>
<dbReference type="PANTHER" id="PTHR12112:SF39">
    <property type="entry name" value="EG:152A3.5 PROTEIN (FBGN0003116_PN PROTEIN)"/>
    <property type="match status" value="1"/>
</dbReference>
<dbReference type="STRING" id="284592.Q6BMI8"/>
<organism evidence="6 7">
    <name type="scientific">Debaryomyces hansenii (strain ATCC 36239 / CBS 767 / BCRC 21394 / JCM 1990 / NBRC 0083 / IGC 2968)</name>
    <name type="common">Yeast</name>
    <name type="synonym">Torulaspora hansenii</name>
    <dbReference type="NCBI Taxonomy" id="284592"/>
    <lineage>
        <taxon>Eukaryota</taxon>
        <taxon>Fungi</taxon>
        <taxon>Dikarya</taxon>
        <taxon>Ascomycota</taxon>
        <taxon>Saccharomycotina</taxon>
        <taxon>Pichiomycetes</taxon>
        <taxon>Debaryomycetaceae</taxon>
        <taxon>Debaryomyces</taxon>
    </lineage>
</organism>
<feature type="domain" description="DHHA2" evidence="5">
    <location>
        <begin position="243"/>
        <end position="409"/>
    </location>
</feature>
<dbReference type="RefSeq" id="XP_460583.1">
    <property type="nucleotide sequence ID" value="XM_460583.1"/>
</dbReference>
<dbReference type="PANTHER" id="PTHR12112">
    <property type="entry name" value="BNIP - RELATED"/>
    <property type="match status" value="1"/>
</dbReference>
<dbReference type="GO" id="GO:0005759">
    <property type="term" value="C:mitochondrial matrix"/>
    <property type="evidence" value="ECO:0007669"/>
    <property type="project" value="EnsemblFungi"/>
</dbReference>
<sequence>MSVRSYLVTLKKQLETNSIKSPLRFVTGNQSADLDSVISAISFAYFNYKKDESLLIPLINISRTDFKLRRDIVTLLDSYSITEDSLYFIEDFKRITASDVPIELTLVDHCNIQGDVFTDYLSKGKLDIVGIIDHHQDESVFLNANPRIIHSNGSCSALVFNYWYDQFSNKDIFYEKDNEIVPLLLGSLLIDTSNMSQKVEEGDVIAFKEYQNILQKNEILLKGLGNYACQSTDNIEKLLKGYYKQIKVAKKDMKGFKFYDILKKDYKQFKFTSRCNVSTVVGFSSIGKSFYWLLSNYSMQEISETFNEIMKDFNLDLLIMTTSYTRQENDQYTREFSYAFNSSNPRKDILLQLANLANDELKLDSDIYKLENLNSYLADLGKGQTFKIYNQNNTAASRKQIVPVIKDILENN</sequence>
<dbReference type="GO" id="GO:0004309">
    <property type="term" value="F:exopolyphosphatase activity"/>
    <property type="evidence" value="ECO:0007669"/>
    <property type="project" value="EnsemblFungi"/>
</dbReference>
<evidence type="ECO:0000256" key="1">
    <source>
        <dbReference type="ARBA" id="ARBA00001936"/>
    </source>
</evidence>
<keyword evidence="7" id="KW-1185">Reference proteome</keyword>
<reference evidence="6 7" key="1">
    <citation type="journal article" date="2004" name="Nature">
        <title>Genome evolution in yeasts.</title>
        <authorList>
            <consortium name="Genolevures"/>
            <person name="Dujon B."/>
            <person name="Sherman D."/>
            <person name="Fischer G."/>
            <person name="Durrens P."/>
            <person name="Casaregola S."/>
            <person name="Lafontaine I."/>
            <person name="de Montigny J."/>
            <person name="Marck C."/>
            <person name="Neuveglise C."/>
            <person name="Talla E."/>
            <person name="Goffard N."/>
            <person name="Frangeul L."/>
            <person name="Aigle M."/>
            <person name="Anthouard V."/>
            <person name="Babour A."/>
            <person name="Barbe V."/>
            <person name="Barnay S."/>
            <person name="Blanchin S."/>
            <person name="Beckerich J.M."/>
            <person name="Beyne E."/>
            <person name="Bleykasten C."/>
            <person name="Boisrame A."/>
            <person name="Boyer J."/>
            <person name="Cattolico L."/>
            <person name="Confanioleri F."/>
            <person name="de Daruvar A."/>
            <person name="Despons L."/>
            <person name="Fabre E."/>
            <person name="Fairhead C."/>
            <person name="Ferry-Dumazet H."/>
            <person name="Groppi A."/>
            <person name="Hantraye F."/>
            <person name="Hennequin C."/>
            <person name="Jauniaux N."/>
            <person name="Joyet P."/>
            <person name="Kachouri R."/>
            <person name="Kerrest A."/>
            <person name="Koszul R."/>
            <person name="Lemaire M."/>
            <person name="Lesur I."/>
            <person name="Ma L."/>
            <person name="Muller H."/>
            <person name="Nicaud J.M."/>
            <person name="Nikolski M."/>
            <person name="Oztas S."/>
            <person name="Ozier-Kalogeropoulos O."/>
            <person name="Pellenz S."/>
            <person name="Potier S."/>
            <person name="Richard G.F."/>
            <person name="Straub M.L."/>
            <person name="Suleau A."/>
            <person name="Swennene D."/>
            <person name="Tekaia F."/>
            <person name="Wesolowski-Louvel M."/>
            <person name="Westhof E."/>
            <person name="Wirth B."/>
            <person name="Zeniou-Meyer M."/>
            <person name="Zivanovic I."/>
            <person name="Bolotin-Fukuhara M."/>
            <person name="Thierry A."/>
            <person name="Bouchier C."/>
            <person name="Caudron B."/>
            <person name="Scarpelli C."/>
            <person name="Gaillardin C."/>
            <person name="Weissenbach J."/>
            <person name="Wincker P."/>
            <person name="Souciet J.L."/>
        </authorList>
    </citation>
    <scope>NUCLEOTIDE SEQUENCE [LARGE SCALE GENOMIC DNA]</scope>
    <source>
        <strain evidence="7">ATCC 36239 / CBS 767 / BCRC 21394 / JCM 1990 / NBRC 0083 / IGC 2968</strain>
    </source>
</reference>
<keyword evidence="3" id="KW-0378">Hydrolase</keyword>
<dbReference type="Pfam" id="PF02833">
    <property type="entry name" value="DHHA2"/>
    <property type="match status" value="1"/>
</dbReference>
<dbReference type="GO" id="GO:0006798">
    <property type="term" value="P:polyphosphate catabolic process"/>
    <property type="evidence" value="ECO:0007669"/>
    <property type="project" value="EnsemblFungi"/>
</dbReference>
<evidence type="ECO:0000259" key="5">
    <source>
        <dbReference type="SMART" id="SM01131"/>
    </source>
</evidence>
<dbReference type="SMART" id="SM01131">
    <property type="entry name" value="DHHA2"/>
    <property type="match status" value="1"/>
</dbReference>
<evidence type="ECO:0000313" key="6">
    <source>
        <dbReference type="EMBL" id="CAG88908.1"/>
    </source>
</evidence>
<dbReference type="GeneID" id="2903520"/>
<evidence type="ECO:0000256" key="4">
    <source>
        <dbReference type="ARBA" id="ARBA00023211"/>
    </source>
</evidence>
<dbReference type="InterPro" id="IPR001667">
    <property type="entry name" value="DDH_dom"/>
</dbReference>
<keyword evidence="4" id="KW-0464">Manganese</keyword>
<dbReference type="SUPFAM" id="SSF64182">
    <property type="entry name" value="DHH phosphoesterases"/>
    <property type="match status" value="1"/>
</dbReference>
<keyword evidence="2" id="KW-0479">Metal-binding</keyword>
<dbReference type="Gene3D" id="3.90.1640.10">
    <property type="entry name" value="inorganic pyrophosphatase (n-terminal core)"/>
    <property type="match status" value="1"/>
</dbReference>
<evidence type="ECO:0000313" key="7">
    <source>
        <dbReference type="Proteomes" id="UP000000599"/>
    </source>
</evidence>
<dbReference type="Proteomes" id="UP000000599">
    <property type="component" value="Chromosome F"/>
</dbReference>
<dbReference type="Gene3D" id="3.10.310.20">
    <property type="entry name" value="DHHA2 domain"/>
    <property type="match status" value="1"/>
</dbReference>
<dbReference type="InterPro" id="IPR004097">
    <property type="entry name" value="DHHA2"/>
</dbReference>
<name>Q6BMI8_DEBHA</name>
<proteinExistence type="predicted"/>
<protein>
    <submittedName>
        <fullName evidence="6">DEHA2F05104p</fullName>
    </submittedName>
</protein>
<comment type="cofactor">
    <cofactor evidence="1">
        <name>Mn(2+)</name>
        <dbReference type="ChEBI" id="CHEBI:29035"/>
    </cofactor>
</comment>
<dbReference type="FunCoup" id="Q6BMI8">
    <property type="interactions" value="253"/>
</dbReference>
<dbReference type="InParanoid" id="Q6BMI8"/>
<dbReference type="eggNOG" id="KOG4129">
    <property type="taxonomic scope" value="Eukaryota"/>
</dbReference>
<dbReference type="KEGG" id="dha:DEHA2F05104g"/>
<dbReference type="InterPro" id="IPR038763">
    <property type="entry name" value="DHH_sf"/>
</dbReference>
<accession>Q6BMI8</accession>
<evidence type="ECO:0000256" key="2">
    <source>
        <dbReference type="ARBA" id="ARBA00022723"/>
    </source>
</evidence>
<dbReference type="OMA" id="TMTIFFN"/>
<evidence type="ECO:0000256" key="3">
    <source>
        <dbReference type="ARBA" id="ARBA00022801"/>
    </source>
</evidence>
<dbReference type="HOGENOM" id="CLU_019358_1_0_1"/>
<dbReference type="AlphaFoldDB" id="Q6BMI8"/>